<dbReference type="GO" id="GO:0005524">
    <property type="term" value="F:ATP binding"/>
    <property type="evidence" value="ECO:0007669"/>
    <property type="project" value="UniProtKB-UniRule"/>
</dbReference>
<dbReference type="Pfam" id="PF13380">
    <property type="entry name" value="CoA_binding_2"/>
    <property type="match status" value="1"/>
</dbReference>
<evidence type="ECO:0000313" key="4">
    <source>
        <dbReference type="EMBL" id="OSJ26566.1"/>
    </source>
</evidence>
<keyword evidence="1" id="KW-0816">Tricarboxylic acid cycle</keyword>
<dbReference type="Proteomes" id="UP000193335">
    <property type="component" value="Unassembled WGS sequence"/>
</dbReference>
<dbReference type="SUPFAM" id="SSF52210">
    <property type="entry name" value="Succinyl-CoA synthetase domains"/>
    <property type="match status" value="2"/>
</dbReference>
<dbReference type="Gene3D" id="3.30.1490.20">
    <property type="entry name" value="ATP-grasp fold, A domain"/>
    <property type="match status" value="1"/>
</dbReference>
<dbReference type="SUPFAM" id="SSF56059">
    <property type="entry name" value="Glutathione synthetase ATP-binding domain-like"/>
    <property type="match status" value="1"/>
</dbReference>
<dbReference type="GO" id="GO:0043758">
    <property type="term" value="F:acetate-CoA ligase (ADP-forming) activity"/>
    <property type="evidence" value="ECO:0007669"/>
    <property type="project" value="InterPro"/>
</dbReference>
<dbReference type="RefSeq" id="WP_085403758.1">
    <property type="nucleotide sequence ID" value="NZ_NAFL01000276.1"/>
</dbReference>
<dbReference type="PROSITE" id="PS50975">
    <property type="entry name" value="ATP_GRASP"/>
    <property type="match status" value="1"/>
</dbReference>
<dbReference type="SMART" id="SM00881">
    <property type="entry name" value="CoA_binding"/>
    <property type="match status" value="1"/>
</dbReference>
<keyword evidence="2" id="KW-0547">Nucleotide-binding</keyword>
<dbReference type="SUPFAM" id="SSF51735">
    <property type="entry name" value="NAD(P)-binding Rossmann-fold domains"/>
    <property type="match status" value="1"/>
</dbReference>
<dbReference type="GO" id="GO:0046872">
    <property type="term" value="F:metal ion binding"/>
    <property type="evidence" value="ECO:0007669"/>
    <property type="project" value="InterPro"/>
</dbReference>
<dbReference type="Gene3D" id="3.40.50.261">
    <property type="entry name" value="Succinyl-CoA synthetase domains"/>
    <property type="match status" value="2"/>
</dbReference>
<protein>
    <submittedName>
        <fullName evidence="4">CoA-binding domain-containing protein</fullName>
    </submittedName>
</protein>
<dbReference type="PANTHER" id="PTHR42793">
    <property type="entry name" value="COA BINDING DOMAIN CONTAINING PROTEIN"/>
    <property type="match status" value="1"/>
</dbReference>
<evidence type="ECO:0000256" key="2">
    <source>
        <dbReference type="PROSITE-ProRule" id="PRU00409"/>
    </source>
</evidence>
<dbReference type="Gene3D" id="3.40.50.720">
    <property type="entry name" value="NAD(P)-binding Rossmann-like Domain"/>
    <property type="match status" value="1"/>
</dbReference>
<dbReference type="Gene3D" id="3.30.470.20">
    <property type="entry name" value="ATP-grasp fold, B domain"/>
    <property type="match status" value="1"/>
</dbReference>
<dbReference type="AlphaFoldDB" id="A0A1Y2JFW0"/>
<dbReference type="InterPro" id="IPR013815">
    <property type="entry name" value="ATP_grasp_subdomain_1"/>
</dbReference>
<dbReference type="InterPro" id="IPR043938">
    <property type="entry name" value="Ligase_CoA_dom"/>
</dbReference>
<dbReference type="InterPro" id="IPR036291">
    <property type="entry name" value="NAD(P)-bd_dom_sf"/>
</dbReference>
<dbReference type="EMBL" id="NAFL01000276">
    <property type="protein sequence ID" value="OSJ26566.1"/>
    <property type="molecule type" value="Genomic_DNA"/>
</dbReference>
<dbReference type="InterPro" id="IPR011761">
    <property type="entry name" value="ATP-grasp"/>
</dbReference>
<evidence type="ECO:0000313" key="5">
    <source>
        <dbReference type="Proteomes" id="UP000193335"/>
    </source>
</evidence>
<organism evidence="4 5">
    <name type="scientific">Bradyrhizobium japonicum</name>
    <dbReference type="NCBI Taxonomy" id="375"/>
    <lineage>
        <taxon>Bacteria</taxon>
        <taxon>Pseudomonadati</taxon>
        <taxon>Pseudomonadota</taxon>
        <taxon>Alphaproteobacteria</taxon>
        <taxon>Hyphomicrobiales</taxon>
        <taxon>Nitrobacteraceae</taxon>
        <taxon>Bradyrhizobium</taxon>
    </lineage>
</organism>
<dbReference type="InterPro" id="IPR003781">
    <property type="entry name" value="CoA-bd"/>
</dbReference>
<comment type="caution">
    <text evidence="4">The sequence shown here is derived from an EMBL/GenBank/DDBJ whole genome shotgun (WGS) entry which is preliminary data.</text>
</comment>
<evidence type="ECO:0000259" key="3">
    <source>
        <dbReference type="PROSITE" id="PS50975"/>
    </source>
</evidence>
<dbReference type="InterPro" id="IPR016102">
    <property type="entry name" value="Succinyl-CoA_synth-like"/>
</dbReference>
<proteinExistence type="predicted"/>
<dbReference type="Pfam" id="PF13607">
    <property type="entry name" value="Succ_CoA_lig"/>
    <property type="match status" value="1"/>
</dbReference>
<evidence type="ECO:0000256" key="1">
    <source>
        <dbReference type="ARBA" id="ARBA00022532"/>
    </source>
</evidence>
<dbReference type="Pfam" id="PF13549">
    <property type="entry name" value="ATP-grasp_5"/>
    <property type="match status" value="1"/>
</dbReference>
<name>A0A1Y2JFW0_BRAJP</name>
<dbReference type="Pfam" id="PF19045">
    <property type="entry name" value="Ligase_CoA_2"/>
    <property type="match status" value="1"/>
</dbReference>
<dbReference type="PANTHER" id="PTHR42793:SF1">
    <property type="entry name" value="PEPTIDYL-LYSINE N-ACETYLTRANSFERASE PATZ"/>
    <property type="match status" value="1"/>
</dbReference>
<feature type="domain" description="ATP-grasp" evidence="3">
    <location>
        <begin position="489"/>
        <end position="527"/>
    </location>
</feature>
<dbReference type="GO" id="GO:0006099">
    <property type="term" value="P:tricarboxylic acid cycle"/>
    <property type="evidence" value="ECO:0007669"/>
    <property type="project" value="UniProtKB-KW"/>
</dbReference>
<gene>
    <name evidence="4" type="ORF">BSZ19_35455</name>
</gene>
<keyword evidence="2" id="KW-0067">ATP-binding</keyword>
<dbReference type="InterPro" id="IPR032875">
    <property type="entry name" value="Succ_CoA_lig_flav_dom"/>
</dbReference>
<accession>A0A1Y2JFW0</accession>
<reference evidence="4 5" key="1">
    <citation type="submission" date="2017-03" db="EMBL/GenBank/DDBJ databases">
        <title>Whole genome sequences of fourteen strains of Bradyrhizobium canariense and one strain of Bradyrhizobium japonicum isolated from Lupinus (Papilionoideae: Genisteae) species in Algeria.</title>
        <authorList>
            <person name="Crovadore J."/>
            <person name="Chekireb D."/>
            <person name="Brachmann A."/>
            <person name="Chablais R."/>
            <person name="Cochard B."/>
            <person name="Lefort F."/>
        </authorList>
    </citation>
    <scope>NUCLEOTIDE SEQUENCE [LARGE SCALE GENOMIC DNA]</scope>
    <source>
        <strain evidence="4 5">UBMA197</strain>
    </source>
</reference>
<sequence length="709" mass="74143">MKAWPQALFAPRRVAVVGASAAPGKMGNLFMRNLTAGAPGQLHEVVAIHPSAREILDCPAYPSLRAVPDPVDLAVIVTSSESVPATIEDCVAAGVPAVVVITGGFAETGEKGRALQDRAHVIAREGGVRLVGPNCFGVINVHAGLNASLGMGLPQTGGVSLITQSGAYGMAAFSRSLEDGIGFAKVLAPGNKVDLDEIDVLDFLGDDPETRVVAMLLESVSDGRRLFEVAARVAAIKPVVVLKTGRGAGAKRAAASHTAALADDSALTLAALRQAGVRVVSDGLTLLDAAFALDRQPQMRGRRVAVITNSGGTGVELADLLEEQGLEVPEFSAGLRSVIHKVLPAHGSDANPVDVTTDWSRFPAMYGDTLEALMHSSEVDAVVPVLLQRSALMPEVTQRLIDVVTKARKSNASMPVHVCWVAPTAGEENRRLLLQAGIPCHSWAARTATNLALTRTQATHPCSPAVSSPLIAAPARVSADGWVAAKDVLPMLEDAGLPLAPWAIVNKAGEAGAAAGRLGFPVVLKAARDDIVHKTESGAVVLGLQDSVGVVAACNDLIARLGPGPFLVQRQVSRGTELLIGGFRDKAFGPVIMVGFGGILVEALADVAMRLAPIPPSEALGMLGELRGRRLLDGYRGSPPIDQNALAELISRVSRWFAAAPWMLEFDANPVIADATGFTIVDARIRGEASRFLGEFEKTTSFLPMSFFA</sequence>